<sequence>MSRDMQRRPAGYNDIPRGTAHALFTIVGHGWRMGRPGKLAAVLLALAIAACSGAVDGEADGTALAAELAQGQGEDAADPALMAALSDPIMVDPLLSTKANADAIRPPTQPMSGLVPRDDVAVGTSYSGGSLAKAPAALPADRDCPQCTASAAAMTLVALVAGQPGAELPRCAPSMRYSAAWAQALPPAAPLFPDARVIEAAGSDAGGCASRAVSFASATPIATLLDWYYTQASRAGYVAVHHRDGDQHILAARRSGDGATAVVYLNPRDAGSSVDVVTARGL</sequence>
<keyword evidence="2" id="KW-1185">Reference proteome</keyword>
<evidence type="ECO:0000313" key="2">
    <source>
        <dbReference type="Proteomes" id="UP000788153"/>
    </source>
</evidence>
<evidence type="ECO:0000313" key="1">
    <source>
        <dbReference type="EMBL" id="NIJ23224.1"/>
    </source>
</evidence>
<dbReference type="Proteomes" id="UP000788153">
    <property type="component" value="Unassembled WGS sequence"/>
</dbReference>
<protein>
    <recommendedName>
        <fullName evidence="3">Peptidase C39-like domain-containing protein</fullName>
    </recommendedName>
</protein>
<gene>
    <name evidence="1" type="ORF">FHT01_000766</name>
</gene>
<proteinExistence type="predicted"/>
<organism evidence="1 2">
    <name type="scientific">Sphingomonas japonica</name>
    <dbReference type="NCBI Taxonomy" id="511662"/>
    <lineage>
        <taxon>Bacteria</taxon>
        <taxon>Pseudomonadati</taxon>
        <taxon>Pseudomonadota</taxon>
        <taxon>Alphaproteobacteria</taxon>
        <taxon>Sphingomonadales</taxon>
        <taxon>Sphingomonadaceae</taxon>
        <taxon>Sphingomonas</taxon>
    </lineage>
</organism>
<accession>A0ABX0U0N8</accession>
<dbReference type="EMBL" id="JAASQP010000001">
    <property type="protein sequence ID" value="NIJ23224.1"/>
    <property type="molecule type" value="Genomic_DNA"/>
</dbReference>
<reference evidence="1 2" key="1">
    <citation type="submission" date="2020-03" db="EMBL/GenBank/DDBJ databases">
        <title>Genomic Encyclopedia of Type Strains, Phase IV (KMG-IV): sequencing the most valuable type-strain genomes for metagenomic binning, comparative biology and taxonomic classification.</title>
        <authorList>
            <person name="Goeker M."/>
        </authorList>
    </citation>
    <scope>NUCLEOTIDE SEQUENCE [LARGE SCALE GENOMIC DNA]</scope>
    <source>
        <strain evidence="1 2">DSM 22753</strain>
    </source>
</reference>
<name>A0ABX0U0N8_9SPHN</name>
<comment type="caution">
    <text evidence="1">The sequence shown here is derived from an EMBL/GenBank/DDBJ whole genome shotgun (WGS) entry which is preliminary data.</text>
</comment>
<dbReference type="RefSeq" id="WP_140048372.1">
    <property type="nucleotide sequence ID" value="NZ_BAAAEV010000001.1"/>
</dbReference>
<evidence type="ECO:0008006" key="3">
    <source>
        <dbReference type="Google" id="ProtNLM"/>
    </source>
</evidence>